<evidence type="ECO:0000313" key="5">
    <source>
        <dbReference type="EMBL" id="KAJ3567510.1"/>
    </source>
</evidence>
<comment type="caution">
    <text evidence="5">The sequence shown here is derived from an EMBL/GenBank/DDBJ whole genome shotgun (WGS) entry which is preliminary data.</text>
</comment>
<dbReference type="AlphaFoldDB" id="A0A9W8NBS8"/>
<keyword evidence="6" id="KW-1185">Reference proteome</keyword>
<evidence type="ECO:0000313" key="6">
    <source>
        <dbReference type="Proteomes" id="UP001148614"/>
    </source>
</evidence>
<name>A0A9W8NBS8_9PEZI</name>
<evidence type="ECO:0000256" key="1">
    <source>
        <dbReference type="ARBA" id="ARBA00022553"/>
    </source>
</evidence>
<dbReference type="GO" id="GO:0032259">
    <property type="term" value="P:methylation"/>
    <property type="evidence" value="ECO:0007669"/>
    <property type="project" value="UniProtKB-KW"/>
</dbReference>
<evidence type="ECO:0008006" key="7">
    <source>
        <dbReference type="Google" id="ProtNLM"/>
    </source>
</evidence>
<sequence>MTDSNQPPQLPKFFEGAPLQEHSFQWNKCWEANCTPWDRGGPSMALYDLLKENPDGMISLPTEGSLKRALVPGCGRGHDVLLLSSFGYDVYGLDVSTQALEEARQNAGKVLSEGPGQGQGIYELVAGKRGAINWTHQDFYAEKWKDVPMAFDLIFDYTFFCAMPPPLRPAWAAKMKSLLSPGGRLVCLEFPSEKKSSEPGPPWAAPPREYLGYLSNPGAQPPTDEHGGVIEDYAGSVAPGGLKRLAHMKPARTHASGMQDGRVKDYISVWAHADE</sequence>
<dbReference type="CDD" id="cd02440">
    <property type="entry name" value="AdoMet_MTases"/>
    <property type="match status" value="1"/>
</dbReference>
<accession>A0A9W8NBS8</accession>
<keyword evidence="3" id="KW-0808">Transferase</keyword>
<dbReference type="VEuPathDB" id="FungiDB:F4678DRAFT_88019"/>
<keyword evidence="4" id="KW-0949">S-adenosyl-L-methionine</keyword>
<dbReference type="PANTHER" id="PTHR32183:SF11">
    <property type="entry name" value="THIOL METHYLTRANSFERASE 2-RELATED"/>
    <property type="match status" value="1"/>
</dbReference>
<evidence type="ECO:0000256" key="2">
    <source>
        <dbReference type="ARBA" id="ARBA00022603"/>
    </source>
</evidence>
<evidence type="ECO:0000256" key="4">
    <source>
        <dbReference type="ARBA" id="ARBA00022691"/>
    </source>
</evidence>
<dbReference type="Proteomes" id="UP001148614">
    <property type="component" value="Unassembled WGS sequence"/>
</dbReference>
<reference evidence="5" key="1">
    <citation type="submission" date="2022-07" db="EMBL/GenBank/DDBJ databases">
        <title>Genome Sequence of Xylaria arbuscula.</title>
        <authorList>
            <person name="Buettner E."/>
        </authorList>
    </citation>
    <scope>NUCLEOTIDE SEQUENCE</scope>
    <source>
        <strain evidence="5">VT107</strain>
    </source>
</reference>
<keyword evidence="2" id="KW-0489">Methyltransferase</keyword>
<proteinExistence type="predicted"/>
<organism evidence="5 6">
    <name type="scientific">Xylaria arbuscula</name>
    <dbReference type="NCBI Taxonomy" id="114810"/>
    <lineage>
        <taxon>Eukaryota</taxon>
        <taxon>Fungi</taxon>
        <taxon>Dikarya</taxon>
        <taxon>Ascomycota</taxon>
        <taxon>Pezizomycotina</taxon>
        <taxon>Sordariomycetes</taxon>
        <taxon>Xylariomycetidae</taxon>
        <taxon>Xylariales</taxon>
        <taxon>Xylariaceae</taxon>
        <taxon>Xylaria</taxon>
    </lineage>
</organism>
<protein>
    <recommendedName>
        <fullName evidence="7">Methyltransferase domain-containing protein</fullName>
    </recommendedName>
</protein>
<gene>
    <name evidence="5" type="ORF">NPX13_g6741</name>
</gene>
<dbReference type="Pfam" id="PF05724">
    <property type="entry name" value="TPMT"/>
    <property type="match status" value="1"/>
</dbReference>
<dbReference type="Gene3D" id="3.40.50.150">
    <property type="entry name" value="Vaccinia Virus protein VP39"/>
    <property type="match status" value="1"/>
</dbReference>
<dbReference type="EMBL" id="JANPWZ010001232">
    <property type="protein sequence ID" value="KAJ3567510.1"/>
    <property type="molecule type" value="Genomic_DNA"/>
</dbReference>
<dbReference type="GO" id="GO:0008757">
    <property type="term" value="F:S-adenosylmethionine-dependent methyltransferase activity"/>
    <property type="evidence" value="ECO:0007669"/>
    <property type="project" value="InterPro"/>
</dbReference>
<dbReference type="SUPFAM" id="SSF53335">
    <property type="entry name" value="S-adenosyl-L-methionine-dependent methyltransferases"/>
    <property type="match status" value="1"/>
</dbReference>
<dbReference type="PANTHER" id="PTHR32183">
    <property type="match status" value="1"/>
</dbReference>
<keyword evidence="1" id="KW-0597">Phosphoprotein</keyword>
<evidence type="ECO:0000256" key="3">
    <source>
        <dbReference type="ARBA" id="ARBA00022679"/>
    </source>
</evidence>
<dbReference type="PROSITE" id="PS51585">
    <property type="entry name" value="SAM_MT_TPMT"/>
    <property type="match status" value="1"/>
</dbReference>
<dbReference type="InterPro" id="IPR029063">
    <property type="entry name" value="SAM-dependent_MTases_sf"/>
</dbReference>
<dbReference type="InterPro" id="IPR008854">
    <property type="entry name" value="TPMT"/>
</dbReference>